<proteinExistence type="predicted"/>
<evidence type="ECO:0000256" key="1">
    <source>
        <dbReference type="SAM" id="MobiDB-lite"/>
    </source>
</evidence>
<keyword evidence="3" id="KW-1185">Reference proteome</keyword>
<name>A0A4Z2DZH2_9TELE</name>
<comment type="caution">
    <text evidence="2">The sequence shown here is derived from an EMBL/GenBank/DDBJ whole genome shotgun (WGS) entry which is preliminary data.</text>
</comment>
<feature type="compositionally biased region" description="Basic residues" evidence="1">
    <location>
        <begin position="57"/>
        <end position="69"/>
    </location>
</feature>
<accession>A0A4Z2DZH2</accession>
<reference evidence="2 3" key="1">
    <citation type="submission" date="2019-03" db="EMBL/GenBank/DDBJ databases">
        <title>First draft genome of Liparis tanakae, snailfish: a comprehensive survey of snailfish specific genes.</title>
        <authorList>
            <person name="Kim W."/>
            <person name="Song I."/>
            <person name="Jeong J.-H."/>
            <person name="Kim D."/>
            <person name="Kim S."/>
            <person name="Ryu S."/>
            <person name="Song J.Y."/>
            <person name="Lee S.K."/>
        </authorList>
    </citation>
    <scope>NUCLEOTIDE SEQUENCE [LARGE SCALE GENOMIC DNA]</scope>
    <source>
        <tissue evidence="2">Muscle</tissue>
    </source>
</reference>
<evidence type="ECO:0000313" key="2">
    <source>
        <dbReference type="EMBL" id="TNN21924.1"/>
    </source>
</evidence>
<gene>
    <name evidence="2" type="ORF">EYF80_067964</name>
</gene>
<feature type="region of interest" description="Disordered" evidence="1">
    <location>
        <begin position="38"/>
        <end position="71"/>
    </location>
</feature>
<dbReference type="EMBL" id="SRLO01025171">
    <property type="protein sequence ID" value="TNN21924.1"/>
    <property type="molecule type" value="Genomic_DNA"/>
</dbReference>
<dbReference type="AlphaFoldDB" id="A0A4Z2DZH2"/>
<organism evidence="2 3">
    <name type="scientific">Liparis tanakae</name>
    <name type="common">Tanaka's snailfish</name>
    <dbReference type="NCBI Taxonomy" id="230148"/>
    <lineage>
        <taxon>Eukaryota</taxon>
        <taxon>Metazoa</taxon>
        <taxon>Chordata</taxon>
        <taxon>Craniata</taxon>
        <taxon>Vertebrata</taxon>
        <taxon>Euteleostomi</taxon>
        <taxon>Actinopterygii</taxon>
        <taxon>Neopterygii</taxon>
        <taxon>Teleostei</taxon>
        <taxon>Neoteleostei</taxon>
        <taxon>Acanthomorphata</taxon>
        <taxon>Eupercaria</taxon>
        <taxon>Perciformes</taxon>
        <taxon>Cottioidei</taxon>
        <taxon>Cottales</taxon>
        <taxon>Liparidae</taxon>
        <taxon>Liparis</taxon>
    </lineage>
</organism>
<dbReference type="Proteomes" id="UP000314294">
    <property type="component" value="Unassembled WGS sequence"/>
</dbReference>
<evidence type="ECO:0000313" key="3">
    <source>
        <dbReference type="Proteomes" id="UP000314294"/>
    </source>
</evidence>
<sequence length="115" mass="12699">MNVSELFLVGRSSVKRDSLHCALQWTRGVTQAERQQQQDFGVINEPVLKPTGPVTHRTGHPRYRPKLRSGVRVPRAPSDLLTGVQFYGYLQRPRWAGADPGPAVGSPCPQLIAEG</sequence>
<protein>
    <submittedName>
        <fullName evidence="2">Uncharacterized protein</fullName>
    </submittedName>
</protein>